<evidence type="ECO:0000313" key="3">
    <source>
        <dbReference type="Proteomes" id="UP000321363"/>
    </source>
</evidence>
<evidence type="ECO:0000259" key="1">
    <source>
        <dbReference type="Pfam" id="PF03413"/>
    </source>
</evidence>
<evidence type="ECO:0000313" key="2">
    <source>
        <dbReference type="EMBL" id="TXC90256.1"/>
    </source>
</evidence>
<reference evidence="2 3" key="1">
    <citation type="journal article" date="2005" name="Int. J. Syst. Evol. Microbiol.">
        <title>Bacillus litoralis sp. nov., isolated from a tidal flat of the Yellow Sea in Korea.</title>
        <authorList>
            <person name="Yoon J.H."/>
            <person name="Oh T.K."/>
        </authorList>
    </citation>
    <scope>NUCLEOTIDE SEQUENCE [LARGE SCALE GENOMIC DNA]</scope>
    <source>
        <strain evidence="2 3">SW-211</strain>
    </source>
</reference>
<gene>
    <name evidence="2" type="ORF">FS935_14475</name>
</gene>
<proteinExistence type="predicted"/>
<feature type="domain" description="PepSY" evidence="1">
    <location>
        <begin position="28"/>
        <end position="97"/>
    </location>
</feature>
<dbReference type="RefSeq" id="WP_146949357.1">
    <property type="nucleotide sequence ID" value="NZ_VOQF01000007.1"/>
</dbReference>
<name>A0A5C6VZZ4_9BACI</name>
<organism evidence="2 3">
    <name type="scientific">Metabacillus litoralis</name>
    <dbReference type="NCBI Taxonomy" id="152268"/>
    <lineage>
        <taxon>Bacteria</taxon>
        <taxon>Bacillati</taxon>
        <taxon>Bacillota</taxon>
        <taxon>Bacilli</taxon>
        <taxon>Bacillales</taxon>
        <taxon>Bacillaceae</taxon>
        <taxon>Metabacillus</taxon>
    </lineage>
</organism>
<dbReference type="EMBL" id="VOQF01000007">
    <property type="protein sequence ID" value="TXC90256.1"/>
    <property type="molecule type" value="Genomic_DNA"/>
</dbReference>
<comment type="caution">
    <text evidence="2">The sequence shown here is derived from an EMBL/GenBank/DDBJ whole genome shotgun (WGS) entry which is preliminary data.</text>
</comment>
<dbReference type="Proteomes" id="UP000321363">
    <property type="component" value="Unassembled WGS sequence"/>
</dbReference>
<keyword evidence="3" id="KW-1185">Reference proteome</keyword>
<dbReference type="Pfam" id="PF03413">
    <property type="entry name" value="PepSY"/>
    <property type="match status" value="1"/>
</dbReference>
<dbReference type="AlphaFoldDB" id="A0A5C6VZZ4"/>
<protein>
    <recommendedName>
        <fullName evidence="1">PepSY domain-containing protein</fullName>
    </recommendedName>
</protein>
<accession>A0A5C6VZZ4</accession>
<dbReference type="InterPro" id="IPR025711">
    <property type="entry name" value="PepSY"/>
</dbReference>
<dbReference type="OrthoDB" id="2989832at2"/>
<sequence length="103" mass="11743">MKGKYFLLGLGLGITSTYLVKKRVEQSKISSDKALAIVKKAFKEKGPIDGSWIYTIPEIYSNEHLIYEVYKAGISRSVDNQLEQYEAYIDIYTGVIVHVEQLH</sequence>